<dbReference type="Proteomes" id="UP000533598">
    <property type="component" value="Unassembled WGS sequence"/>
</dbReference>
<dbReference type="Pfam" id="PF11887">
    <property type="entry name" value="Mce4_CUP1"/>
    <property type="match status" value="1"/>
</dbReference>
<evidence type="ECO:0000313" key="3">
    <source>
        <dbReference type="EMBL" id="MBB4674375.1"/>
    </source>
</evidence>
<proteinExistence type="predicted"/>
<feature type="domain" description="Mce/MlaD" evidence="1">
    <location>
        <begin position="40"/>
        <end position="113"/>
    </location>
</feature>
<dbReference type="AlphaFoldDB" id="A0A7W7FR01"/>
<sequence>MRGLTGPLIKFSAFVLVTVLATTLLAITIANSDLRDSAGYLARFTDVTSLNPGDDVRIAGVKVGQVEEVKVADRRLAEVRFSVEQQRKLPAAVTATVKYRNLVGQRYIALEQGSGGAGTLPPGGVIPLERTRPALDLTALFNGFKPLFQALNPEDVNKLSYEIVQVLQGEGGTITSLLAHTASLTTTIAGKDKVIGEVVDNLNQVLGTVNDRDQQLTGLIVQLQQLVSGLAKDRQPIGEAITALGSLTNATAGLLNGAREPLRKDIGELGKLAKNLGDGNEIVEGILQRMPKKLETITRTATYGSWFNFFLCEASGQVTVPIINKPVEIPVLPSTQPRCKA</sequence>
<dbReference type="InterPro" id="IPR052336">
    <property type="entry name" value="MlaD_Phospholipid_Transporter"/>
</dbReference>
<accession>A0A7W7FR01</accession>
<gene>
    <name evidence="3" type="ORF">HNR67_000493</name>
</gene>
<dbReference type="InterPro" id="IPR003399">
    <property type="entry name" value="Mce/MlaD"/>
</dbReference>
<organism evidence="3 4">
    <name type="scientific">Crossiella cryophila</name>
    <dbReference type="NCBI Taxonomy" id="43355"/>
    <lineage>
        <taxon>Bacteria</taxon>
        <taxon>Bacillati</taxon>
        <taxon>Actinomycetota</taxon>
        <taxon>Actinomycetes</taxon>
        <taxon>Pseudonocardiales</taxon>
        <taxon>Pseudonocardiaceae</taxon>
        <taxon>Crossiella</taxon>
    </lineage>
</organism>
<dbReference type="InterPro" id="IPR024516">
    <property type="entry name" value="Mce_C"/>
</dbReference>
<dbReference type="InterPro" id="IPR005693">
    <property type="entry name" value="Mce"/>
</dbReference>
<dbReference type="EMBL" id="JACHMH010000001">
    <property type="protein sequence ID" value="MBB4674375.1"/>
    <property type="molecule type" value="Genomic_DNA"/>
</dbReference>
<dbReference type="PANTHER" id="PTHR33371:SF17">
    <property type="entry name" value="MCE-FAMILY PROTEIN MCE1B"/>
    <property type="match status" value="1"/>
</dbReference>
<dbReference type="GO" id="GO:0005576">
    <property type="term" value="C:extracellular region"/>
    <property type="evidence" value="ECO:0007669"/>
    <property type="project" value="TreeGrafter"/>
</dbReference>
<feature type="domain" description="Mammalian cell entry C-terminal" evidence="2">
    <location>
        <begin position="119"/>
        <end position="290"/>
    </location>
</feature>
<dbReference type="RefSeq" id="WP_185000483.1">
    <property type="nucleotide sequence ID" value="NZ_BAAAUI010000003.1"/>
</dbReference>
<evidence type="ECO:0000259" key="2">
    <source>
        <dbReference type="Pfam" id="PF11887"/>
    </source>
</evidence>
<dbReference type="PANTHER" id="PTHR33371">
    <property type="entry name" value="INTERMEMBRANE PHOSPHOLIPID TRANSPORT SYSTEM BINDING PROTEIN MLAD-RELATED"/>
    <property type="match status" value="1"/>
</dbReference>
<protein>
    <submittedName>
        <fullName evidence="3">Phospholipid/cholesterol/gamma-HCH transport system substrate-binding protein</fullName>
    </submittedName>
</protein>
<dbReference type="NCBIfam" id="TIGR00996">
    <property type="entry name" value="Mtu_fam_mce"/>
    <property type="match status" value="1"/>
</dbReference>
<keyword evidence="4" id="KW-1185">Reference proteome</keyword>
<name>A0A7W7FR01_9PSEU</name>
<evidence type="ECO:0000313" key="4">
    <source>
        <dbReference type="Proteomes" id="UP000533598"/>
    </source>
</evidence>
<dbReference type="GO" id="GO:0051701">
    <property type="term" value="P:biological process involved in interaction with host"/>
    <property type="evidence" value="ECO:0007669"/>
    <property type="project" value="TreeGrafter"/>
</dbReference>
<evidence type="ECO:0000259" key="1">
    <source>
        <dbReference type="Pfam" id="PF02470"/>
    </source>
</evidence>
<dbReference type="Pfam" id="PF02470">
    <property type="entry name" value="MlaD"/>
    <property type="match status" value="1"/>
</dbReference>
<reference evidence="3 4" key="1">
    <citation type="submission" date="2020-08" db="EMBL/GenBank/DDBJ databases">
        <title>Sequencing the genomes of 1000 actinobacteria strains.</title>
        <authorList>
            <person name="Klenk H.-P."/>
        </authorList>
    </citation>
    <scope>NUCLEOTIDE SEQUENCE [LARGE SCALE GENOMIC DNA]</scope>
    <source>
        <strain evidence="3 4">DSM 44230</strain>
    </source>
</reference>
<comment type="caution">
    <text evidence="3">The sequence shown here is derived from an EMBL/GenBank/DDBJ whole genome shotgun (WGS) entry which is preliminary data.</text>
</comment>